<dbReference type="SUPFAM" id="SSF52540">
    <property type="entry name" value="P-loop containing nucleoside triphosphate hydrolases"/>
    <property type="match status" value="1"/>
</dbReference>
<keyword evidence="5" id="KW-0235">DNA replication</keyword>
<dbReference type="RefSeq" id="WP_088861363.1">
    <property type="nucleotide sequence ID" value="NZ_CP022115.1"/>
</dbReference>
<dbReference type="AlphaFoldDB" id="A0A248LLX2"/>
<accession>A0A248LLX2</accession>
<proteinExistence type="predicted"/>
<dbReference type="Proteomes" id="UP000197424">
    <property type="component" value="Chromosome"/>
</dbReference>
<dbReference type="GO" id="GO:0003887">
    <property type="term" value="F:DNA-directed DNA polymerase activity"/>
    <property type="evidence" value="ECO:0007669"/>
    <property type="project" value="InterPro"/>
</dbReference>
<evidence type="ECO:0000256" key="5">
    <source>
        <dbReference type="ARBA" id="ARBA00022705"/>
    </source>
</evidence>
<dbReference type="InterPro" id="IPR050238">
    <property type="entry name" value="DNA_Rep/Repair_Clamp_Loader"/>
</dbReference>
<evidence type="ECO:0000256" key="2">
    <source>
        <dbReference type="ARBA" id="ARBA00014363"/>
    </source>
</evidence>
<evidence type="ECO:0000256" key="1">
    <source>
        <dbReference type="ARBA" id="ARBA00012417"/>
    </source>
</evidence>
<dbReference type="Pfam" id="PF13177">
    <property type="entry name" value="DNA_pol3_delta2"/>
    <property type="match status" value="1"/>
</dbReference>
<keyword evidence="3" id="KW-0808">Transferase</keyword>
<evidence type="ECO:0000256" key="3">
    <source>
        <dbReference type="ARBA" id="ARBA00022679"/>
    </source>
</evidence>
<sequence>MKLLPWQQADWHQLAHGFERLPGALLLAGPQGIGKDRFARFLAQSLLCEQPVADHAACGECEACRWFAAGNHPDYRYLAPESREDDKGARRLAQIKIEAIRDMIDFAQLTAHRGGRRVIVLEPAEALNLAAANALLKILEEPPEDVHFILVAHHPRRLLPTLLSRCRTLVLTPPDAEQALDWLTANGVADAGQELAHAGGAPFALTEPERIPLRERLIDTLAHPDAGQILSVAAELDRARLALAEPLDWLRKWLHDLMSVTLAGPVRYHPERQAELSRLAGRTDAVRLVRFDRELLERVPFGQHTLNVRLQLEALLFDYQSLFAAARVA</sequence>
<gene>
    <name evidence="9" type="primary">holB</name>
    <name evidence="9" type="ORF">LHGZ1_2724</name>
</gene>
<dbReference type="GO" id="GO:0009360">
    <property type="term" value="C:DNA polymerase III complex"/>
    <property type="evidence" value="ECO:0007669"/>
    <property type="project" value="TreeGrafter"/>
</dbReference>
<dbReference type="OrthoDB" id="9811073at2"/>
<feature type="domain" description="AAA+ ATPase" evidence="8">
    <location>
        <begin position="21"/>
        <end position="174"/>
    </location>
</feature>
<protein>
    <recommendedName>
        <fullName evidence="2">DNA polymerase III subunit delta'</fullName>
        <ecNumber evidence="1">2.7.7.7</ecNumber>
    </recommendedName>
</protein>
<dbReference type="NCBIfam" id="TIGR00678">
    <property type="entry name" value="holB"/>
    <property type="match status" value="1"/>
</dbReference>
<evidence type="ECO:0000256" key="7">
    <source>
        <dbReference type="ARBA" id="ARBA00049244"/>
    </source>
</evidence>
<dbReference type="PANTHER" id="PTHR11669">
    <property type="entry name" value="REPLICATION FACTOR C / DNA POLYMERASE III GAMMA-TAU SUBUNIT"/>
    <property type="match status" value="1"/>
</dbReference>
<evidence type="ECO:0000313" key="9">
    <source>
        <dbReference type="EMBL" id="ASJ25555.1"/>
    </source>
</evidence>
<evidence type="ECO:0000313" key="10">
    <source>
        <dbReference type="Proteomes" id="UP000197424"/>
    </source>
</evidence>
<dbReference type="PANTHER" id="PTHR11669:SF8">
    <property type="entry name" value="DNA POLYMERASE III SUBUNIT DELTA"/>
    <property type="match status" value="1"/>
</dbReference>
<dbReference type="InterPro" id="IPR015199">
    <property type="entry name" value="DNA_pol_III_delta_C"/>
</dbReference>
<keyword evidence="6" id="KW-0239">DNA-directed DNA polymerase</keyword>
<evidence type="ECO:0000259" key="8">
    <source>
        <dbReference type="SMART" id="SM00382"/>
    </source>
</evidence>
<evidence type="ECO:0000256" key="4">
    <source>
        <dbReference type="ARBA" id="ARBA00022695"/>
    </source>
</evidence>
<dbReference type="GO" id="GO:0008408">
    <property type="term" value="F:3'-5' exonuclease activity"/>
    <property type="evidence" value="ECO:0007669"/>
    <property type="project" value="InterPro"/>
</dbReference>
<dbReference type="EMBL" id="CP022115">
    <property type="protein sequence ID" value="ASJ25555.1"/>
    <property type="molecule type" value="Genomic_DNA"/>
</dbReference>
<organism evidence="9 10">
    <name type="scientific">Laribacter hongkongensis</name>
    <dbReference type="NCBI Taxonomy" id="168471"/>
    <lineage>
        <taxon>Bacteria</taxon>
        <taxon>Pseudomonadati</taxon>
        <taxon>Pseudomonadota</taxon>
        <taxon>Betaproteobacteria</taxon>
        <taxon>Neisseriales</taxon>
        <taxon>Aquaspirillaceae</taxon>
        <taxon>Laribacter</taxon>
    </lineage>
</organism>
<dbReference type="InterPro" id="IPR004622">
    <property type="entry name" value="DNA_pol_HolB"/>
</dbReference>
<keyword evidence="4" id="KW-0548">Nucleotidyltransferase</keyword>
<dbReference type="InterPro" id="IPR003593">
    <property type="entry name" value="AAA+_ATPase"/>
</dbReference>
<dbReference type="Gene3D" id="3.40.50.300">
    <property type="entry name" value="P-loop containing nucleotide triphosphate hydrolases"/>
    <property type="match status" value="1"/>
</dbReference>
<dbReference type="Pfam" id="PF09115">
    <property type="entry name" value="DNApol3-delta_C"/>
    <property type="match status" value="1"/>
</dbReference>
<name>A0A248LLX2_9NEIS</name>
<dbReference type="InterPro" id="IPR027417">
    <property type="entry name" value="P-loop_NTPase"/>
</dbReference>
<dbReference type="NCBIfam" id="NF006430">
    <property type="entry name" value="PRK08699.1"/>
    <property type="match status" value="1"/>
</dbReference>
<evidence type="ECO:0000256" key="6">
    <source>
        <dbReference type="ARBA" id="ARBA00022932"/>
    </source>
</evidence>
<dbReference type="GO" id="GO:0006261">
    <property type="term" value="P:DNA-templated DNA replication"/>
    <property type="evidence" value="ECO:0007669"/>
    <property type="project" value="TreeGrafter"/>
</dbReference>
<reference evidence="10" key="1">
    <citation type="submission" date="2017-06" db="EMBL/GenBank/DDBJ databases">
        <title>Whole genome sequence of Laribacter hongkongensis LHGZ1.</title>
        <authorList>
            <person name="Chen D."/>
            <person name="Wu H."/>
            <person name="Chen J."/>
        </authorList>
    </citation>
    <scope>NUCLEOTIDE SEQUENCE [LARGE SCALE GENOMIC DNA]</scope>
    <source>
        <strain evidence="10">LHGZ1</strain>
    </source>
</reference>
<dbReference type="SMART" id="SM00382">
    <property type="entry name" value="AAA"/>
    <property type="match status" value="1"/>
</dbReference>
<dbReference type="EC" id="2.7.7.7" evidence="1"/>
<comment type="catalytic activity">
    <reaction evidence="7">
        <text>DNA(n) + a 2'-deoxyribonucleoside 5'-triphosphate = DNA(n+1) + diphosphate</text>
        <dbReference type="Rhea" id="RHEA:22508"/>
        <dbReference type="Rhea" id="RHEA-COMP:17339"/>
        <dbReference type="Rhea" id="RHEA-COMP:17340"/>
        <dbReference type="ChEBI" id="CHEBI:33019"/>
        <dbReference type="ChEBI" id="CHEBI:61560"/>
        <dbReference type="ChEBI" id="CHEBI:173112"/>
        <dbReference type="EC" id="2.7.7.7"/>
    </reaction>
</comment>